<dbReference type="Proteomes" id="UP000295781">
    <property type="component" value="Chromosome"/>
</dbReference>
<evidence type="ECO:0000313" key="2">
    <source>
        <dbReference type="EMBL" id="AUX24614.1"/>
    </source>
</evidence>
<evidence type="ECO:0000256" key="1">
    <source>
        <dbReference type="SAM" id="MobiDB-lite"/>
    </source>
</evidence>
<gene>
    <name evidence="2" type="ORF">SOCEGT47_051530</name>
</gene>
<dbReference type="AlphaFoldDB" id="A0A4P2Q5B8"/>
<organism evidence="2 3">
    <name type="scientific">Sorangium cellulosum</name>
    <name type="common">Polyangium cellulosum</name>
    <dbReference type="NCBI Taxonomy" id="56"/>
    <lineage>
        <taxon>Bacteria</taxon>
        <taxon>Pseudomonadati</taxon>
        <taxon>Myxococcota</taxon>
        <taxon>Polyangia</taxon>
        <taxon>Polyangiales</taxon>
        <taxon>Polyangiaceae</taxon>
        <taxon>Sorangium</taxon>
    </lineage>
</organism>
<dbReference type="RefSeq" id="WP_129350936.1">
    <property type="nucleotide sequence ID" value="NZ_CP012670.1"/>
</dbReference>
<evidence type="ECO:0000313" key="3">
    <source>
        <dbReference type="Proteomes" id="UP000295781"/>
    </source>
</evidence>
<feature type="compositionally biased region" description="Acidic residues" evidence="1">
    <location>
        <begin position="96"/>
        <end position="110"/>
    </location>
</feature>
<accession>A0A4P2Q5B8</accession>
<feature type="region of interest" description="Disordered" evidence="1">
    <location>
        <begin position="94"/>
        <end position="122"/>
    </location>
</feature>
<proteinExistence type="predicted"/>
<name>A0A4P2Q5B8_SORCE</name>
<protein>
    <submittedName>
        <fullName evidence="2">Uncharacterized protein</fullName>
    </submittedName>
</protein>
<feature type="region of interest" description="Disordered" evidence="1">
    <location>
        <begin position="1"/>
        <end position="47"/>
    </location>
</feature>
<dbReference type="OrthoDB" id="5516927at2"/>
<reference evidence="2 3" key="1">
    <citation type="submission" date="2015-09" db="EMBL/GenBank/DDBJ databases">
        <title>Sorangium comparison.</title>
        <authorList>
            <person name="Zaburannyi N."/>
            <person name="Bunk B."/>
            <person name="Overmann J."/>
            <person name="Mueller R."/>
        </authorList>
    </citation>
    <scope>NUCLEOTIDE SEQUENCE [LARGE SCALE GENOMIC DNA]</scope>
    <source>
        <strain evidence="2 3">So ceGT47</strain>
    </source>
</reference>
<feature type="compositionally biased region" description="Basic and acidic residues" evidence="1">
    <location>
        <begin position="18"/>
        <end position="32"/>
    </location>
</feature>
<sequence length="122" mass="13197">MHTKQDGTRRAAGGSHGRGFEEAARQHAERPDTGNAFIPDPNDGPPRVVDEFAAQIAEHYVQSATSGVDTTEEYEDHIEPEEMGGPFLITTAAQELADDTDATNPEDAEVEPFPRATRAPLP</sequence>
<dbReference type="EMBL" id="CP012670">
    <property type="protein sequence ID" value="AUX24614.1"/>
    <property type="molecule type" value="Genomic_DNA"/>
</dbReference>